<feature type="transmembrane region" description="Helical" evidence="1">
    <location>
        <begin position="52"/>
        <end position="72"/>
    </location>
</feature>
<reference evidence="2" key="1">
    <citation type="submission" date="2019-08" db="EMBL/GenBank/DDBJ databases">
        <authorList>
            <person name="Kucharzyk K."/>
            <person name="Murdoch R.W."/>
            <person name="Higgins S."/>
            <person name="Loffler F."/>
        </authorList>
    </citation>
    <scope>NUCLEOTIDE SEQUENCE</scope>
</reference>
<dbReference type="AlphaFoldDB" id="A0A645CVB9"/>
<keyword evidence="1" id="KW-0472">Membrane</keyword>
<evidence type="ECO:0000313" key="2">
    <source>
        <dbReference type="EMBL" id="MPM80833.1"/>
    </source>
</evidence>
<keyword evidence="1" id="KW-0812">Transmembrane</keyword>
<keyword evidence="1" id="KW-1133">Transmembrane helix</keyword>
<name>A0A645CVB9_9ZZZZ</name>
<organism evidence="2">
    <name type="scientific">bioreactor metagenome</name>
    <dbReference type="NCBI Taxonomy" id="1076179"/>
    <lineage>
        <taxon>unclassified sequences</taxon>
        <taxon>metagenomes</taxon>
        <taxon>ecological metagenomes</taxon>
    </lineage>
</organism>
<dbReference type="EMBL" id="VSSQ01030335">
    <property type="protein sequence ID" value="MPM80833.1"/>
    <property type="molecule type" value="Genomic_DNA"/>
</dbReference>
<accession>A0A645CVB9</accession>
<protein>
    <submittedName>
        <fullName evidence="2">Uncharacterized protein</fullName>
    </submittedName>
</protein>
<evidence type="ECO:0000256" key="1">
    <source>
        <dbReference type="SAM" id="Phobius"/>
    </source>
</evidence>
<sequence>MVQRRINIHVGVVVEHFDVVRLLVFIDGCCVVIRSRRVVHLLDRDRNLRLRLHFAVIAIVVEGVGAVVVLGWRIGNRQAIGRDRAVARRL</sequence>
<comment type="caution">
    <text evidence="2">The sequence shown here is derived from an EMBL/GenBank/DDBJ whole genome shotgun (WGS) entry which is preliminary data.</text>
</comment>
<gene>
    <name evidence="2" type="ORF">SDC9_127884</name>
</gene>
<proteinExistence type="predicted"/>